<evidence type="ECO:0000256" key="3">
    <source>
        <dbReference type="ARBA" id="ARBA00023125"/>
    </source>
</evidence>
<evidence type="ECO:0000259" key="7">
    <source>
        <dbReference type="PROSITE" id="PS51032"/>
    </source>
</evidence>
<evidence type="ECO:0000313" key="8">
    <source>
        <dbReference type="EMBL" id="TVU43301.1"/>
    </source>
</evidence>
<dbReference type="SMART" id="SM00380">
    <property type="entry name" value="AP2"/>
    <property type="match status" value="1"/>
</dbReference>
<dbReference type="PROSITE" id="PS51032">
    <property type="entry name" value="AP2_ERF"/>
    <property type="match status" value="1"/>
</dbReference>
<dbReference type="Pfam" id="PF00847">
    <property type="entry name" value="AP2"/>
    <property type="match status" value="1"/>
</dbReference>
<sequence>MAPKSSSSSSSAWNTSSAVCAAAPAPKLRGVRKRPWGKYAAEIRDPANQARVWLGTFDTPEQAARAYDAAARRFRGPRATTNFPADDAPVPAPPAATSSGSAVVSASSSSSTTSRDSAPTATTTMQGQQGATPPLLLDLNVEAPCDETVAQTTDTTVSSSSSSSSSVVLDAVNLGFDLNQPPPTDEMLA</sequence>
<feature type="region of interest" description="Disordered" evidence="6">
    <location>
        <begin position="1"/>
        <end position="33"/>
    </location>
</feature>
<dbReference type="InterPro" id="IPR036955">
    <property type="entry name" value="AP2/ERF_dom_sf"/>
</dbReference>
<dbReference type="InterPro" id="IPR016177">
    <property type="entry name" value="DNA-bd_dom_sf"/>
</dbReference>
<keyword evidence="9" id="KW-1185">Reference proteome</keyword>
<dbReference type="PRINTS" id="PR00367">
    <property type="entry name" value="ETHRSPELEMNT"/>
</dbReference>
<dbReference type="PANTHER" id="PTHR31677">
    <property type="entry name" value="AP2 DOMAIN CLASS TRANSCRIPTION FACTOR"/>
    <property type="match status" value="1"/>
</dbReference>
<keyword evidence="4" id="KW-0804">Transcription</keyword>
<comment type="caution">
    <text evidence="8">The sequence shown here is derived from an EMBL/GenBank/DDBJ whole genome shotgun (WGS) entry which is preliminary data.</text>
</comment>
<evidence type="ECO:0000256" key="2">
    <source>
        <dbReference type="ARBA" id="ARBA00023015"/>
    </source>
</evidence>
<dbReference type="PANTHER" id="PTHR31677:SF231">
    <property type="entry name" value="ETHYLENE-RESPONSIVE TRANSCRIPTION FACTOR 4"/>
    <property type="match status" value="1"/>
</dbReference>
<dbReference type="OrthoDB" id="1931494at2759"/>
<dbReference type="GO" id="GO:0003700">
    <property type="term" value="F:DNA-binding transcription factor activity"/>
    <property type="evidence" value="ECO:0007669"/>
    <property type="project" value="InterPro"/>
</dbReference>
<evidence type="ECO:0000256" key="5">
    <source>
        <dbReference type="ARBA" id="ARBA00023242"/>
    </source>
</evidence>
<organism evidence="8 9">
    <name type="scientific">Eragrostis curvula</name>
    <name type="common">weeping love grass</name>
    <dbReference type="NCBI Taxonomy" id="38414"/>
    <lineage>
        <taxon>Eukaryota</taxon>
        <taxon>Viridiplantae</taxon>
        <taxon>Streptophyta</taxon>
        <taxon>Embryophyta</taxon>
        <taxon>Tracheophyta</taxon>
        <taxon>Spermatophyta</taxon>
        <taxon>Magnoliopsida</taxon>
        <taxon>Liliopsida</taxon>
        <taxon>Poales</taxon>
        <taxon>Poaceae</taxon>
        <taxon>PACMAD clade</taxon>
        <taxon>Chloridoideae</taxon>
        <taxon>Eragrostideae</taxon>
        <taxon>Eragrostidinae</taxon>
        <taxon>Eragrostis</taxon>
    </lineage>
</organism>
<keyword evidence="2" id="KW-0805">Transcription regulation</keyword>
<evidence type="ECO:0000256" key="4">
    <source>
        <dbReference type="ARBA" id="ARBA00023163"/>
    </source>
</evidence>
<dbReference type="GO" id="GO:0003677">
    <property type="term" value="F:DNA binding"/>
    <property type="evidence" value="ECO:0007669"/>
    <property type="project" value="UniProtKB-KW"/>
</dbReference>
<keyword evidence="5" id="KW-0539">Nucleus</keyword>
<feature type="non-terminal residue" evidence="8">
    <location>
        <position position="1"/>
    </location>
</feature>
<dbReference type="InterPro" id="IPR001471">
    <property type="entry name" value="AP2/ERF_dom"/>
</dbReference>
<dbReference type="AlphaFoldDB" id="A0A5J9W5R6"/>
<reference evidence="8 9" key="1">
    <citation type="journal article" date="2019" name="Sci. Rep.">
        <title>A high-quality genome of Eragrostis curvula grass provides insights into Poaceae evolution and supports new strategies to enhance forage quality.</title>
        <authorList>
            <person name="Carballo J."/>
            <person name="Santos B.A.C.M."/>
            <person name="Zappacosta D."/>
            <person name="Garbus I."/>
            <person name="Selva J.P."/>
            <person name="Gallo C.A."/>
            <person name="Diaz A."/>
            <person name="Albertini E."/>
            <person name="Caccamo M."/>
            <person name="Echenique V."/>
        </authorList>
    </citation>
    <scope>NUCLEOTIDE SEQUENCE [LARGE SCALE GENOMIC DNA]</scope>
    <source>
        <strain evidence="9">cv. Victoria</strain>
        <tissue evidence="8">Leaf</tissue>
    </source>
</reference>
<dbReference type="FunFam" id="3.30.730.10:FF:000001">
    <property type="entry name" value="Ethylene-responsive transcription factor 2"/>
    <property type="match status" value="1"/>
</dbReference>
<evidence type="ECO:0000256" key="1">
    <source>
        <dbReference type="ARBA" id="ARBA00004123"/>
    </source>
</evidence>
<evidence type="ECO:0000256" key="6">
    <source>
        <dbReference type="SAM" id="MobiDB-lite"/>
    </source>
</evidence>
<dbReference type="EMBL" id="RWGY01000005">
    <property type="protein sequence ID" value="TVU43301.1"/>
    <property type="molecule type" value="Genomic_DNA"/>
</dbReference>
<feature type="region of interest" description="Disordered" evidence="6">
    <location>
        <begin position="77"/>
        <end position="136"/>
    </location>
</feature>
<dbReference type="Gene3D" id="3.30.730.10">
    <property type="entry name" value="AP2/ERF domain"/>
    <property type="match status" value="1"/>
</dbReference>
<dbReference type="Proteomes" id="UP000324897">
    <property type="component" value="Unassembled WGS sequence"/>
</dbReference>
<dbReference type="CDD" id="cd00018">
    <property type="entry name" value="AP2"/>
    <property type="match status" value="1"/>
</dbReference>
<feature type="compositionally biased region" description="Low complexity" evidence="6">
    <location>
        <begin position="84"/>
        <end position="134"/>
    </location>
</feature>
<gene>
    <name evidence="8" type="ORF">EJB05_09757</name>
</gene>
<feature type="compositionally biased region" description="Low complexity" evidence="6">
    <location>
        <begin position="1"/>
        <end position="11"/>
    </location>
</feature>
<comment type="subcellular location">
    <subcellularLocation>
        <location evidence="1">Nucleus</location>
    </subcellularLocation>
</comment>
<name>A0A5J9W5R6_9POAL</name>
<dbReference type="SUPFAM" id="SSF54171">
    <property type="entry name" value="DNA-binding domain"/>
    <property type="match status" value="1"/>
</dbReference>
<accession>A0A5J9W5R6</accession>
<protein>
    <recommendedName>
        <fullName evidence="7">AP2/ERF domain-containing protein</fullName>
    </recommendedName>
</protein>
<dbReference type="Gramene" id="TVU43301">
    <property type="protein sequence ID" value="TVU43301"/>
    <property type="gene ID" value="EJB05_09757"/>
</dbReference>
<dbReference type="GO" id="GO:0005634">
    <property type="term" value="C:nucleus"/>
    <property type="evidence" value="ECO:0007669"/>
    <property type="project" value="UniProtKB-SubCell"/>
</dbReference>
<proteinExistence type="predicted"/>
<keyword evidence="3" id="KW-0238">DNA-binding</keyword>
<feature type="domain" description="AP2/ERF" evidence="7">
    <location>
        <begin position="27"/>
        <end position="84"/>
    </location>
</feature>
<evidence type="ECO:0000313" key="9">
    <source>
        <dbReference type="Proteomes" id="UP000324897"/>
    </source>
</evidence>